<dbReference type="OrthoDB" id="267118at2759"/>
<evidence type="ECO:0000256" key="1">
    <source>
        <dbReference type="SAM" id="MobiDB-lite"/>
    </source>
</evidence>
<dbReference type="InterPro" id="IPR011992">
    <property type="entry name" value="EF-hand-dom_pair"/>
</dbReference>
<organism evidence="2 3">
    <name type="scientific">Leptomonas seymouri</name>
    <dbReference type="NCBI Taxonomy" id="5684"/>
    <lineage>
        <taxon>Eukaryota</taxon>
        <taxon>Discoba</taxon>
        <taxon>Euglenozoa</taxon>
        <taxon>Kinetoplastea</taxon>
        <taxon>Metakinetoplastina</taxon>
        <taxon>Trypanosomatida</taxon>
        <taxon>Trypanosomatidae</taxon>
        <taxon>Leishmaniinae</taxon>
        <taxon>Leptomonas</taxon>
    </lineage>
</organism>
<feature type="region of interest" description="Disordered" evidence="1">
    <location>
        <begin position="174"/>
        <end position="299"/>
    </location>
</feature>
<protein>
    <recommendedName>
        <fullName evidence="4">EF-hand domain-containing protein</fullName>
    </recommendedName>
</protein>
<dbReference type="Gene3D" id="1.10.238.10">
    <property type="entry name" value="EF-hand"/>
    <property type="match status" value="1"/>
</dbReference>
<reference evidence="2 3" key="1">
    <citation type="journal article" date="2015" name="PLoS Pathog.">
        <title>Leptomonas seymouri: Adaptations to the Dixenous Life Cycle Analyzed by Genome Sequencing, Transcriptome Profiling and Co-infection with Leishmania donovani.</title>
        <authorList>
            <person name="Kraeva N."/>
            <person name="Butenko A."/>
            <person name="Hlavacova J."/>
            <person name="Kostygov A."/>
            <person name="Myskova J."/>
            <person name="Grybchuk D."/>
            <person name="Lestinova T."/>
            <person name="Votypka J."/>
            <person name="Volf P."/>
            <person name="Opperdoes F."/>
            <person name="Flegontov P."/>
            <person name="Lukes J."/>
            <person name="Yurchenko V."/>
        </authorList>
    </citation>
    <scope>NUCLEOTIDE SEQUENCE [LARGE SCALE GENOMIC DNA]</scope>
    <source>
        <strain evidence="2 3">ATCC 30220</strain>
    </source>
</reference>
<sequence>MALVDVERLYSIFHLFAVTPTNPTTSGSRAAKESYIPAHLLAVATREAGFYPTTAAVHQFIKSVPTASAGKITFAAFLQFCEDVVYTNQLGRSGIYKLVDSLDTHGGGMISSRELFLILTNGSADISNGEVEAVMELLDPRQCGYIELNGLAALLIVQCQRQQLLSLVSRLRSRPDSHTLPTTSTVDPVEVEQRTRRSERRRYHHHHMHHTPLSDSQPRVEAERPRRRGEHRFSEDRPRADHSKRRVRRFSKERDSKEGEAQHEPALHPLRESTSSSCLADAKGAVKERDRSFKRTDIGSNGLVPSCMRNSLCNRASTFERTHTSMTVNVDVPPSEDGTMTPHRANEGVAHTPPRRGLASSGACMSSPQSPSPTAPAAPLPLRSSSAGAAPTTTALAPAATEEPRQAIEPPARTEDKEEKTWRMEEAEDGPLLYPQEDGDDETNCYSRAEGSPTMQLKKGEQQSSGLPMAASRPAPGKTTPQPPRNLPQTKKANPHCCVMF</sequence>
<dbReference type="AlphaFoldDB" id="A0A0N0P595"/>
<proteinExistence type="predicted"/>
<accession>A0A0N0P595</accession>
<dbReference type="VEuPathDB" id="TriTrypDB:Lsey_0143_0170"/>
<feature type="compositionally biased region" description="Basic and acidic residues" evidence="1">
    <location>
        <begin position="231"/>
        <end position="241"/>
    </location>
</feature>
<feature type="compositionally biased region" description="Low complexity" evidence="1">
    <location>
        <begin position="380"/>
        <end position="401"/>
    </location>
</feature>
<dbReference type="OMA" id="LQFCEDV"/>
<name>A0A0N0P595_LEPSE</name>
<feature type="compositionally biased region" description="Basic and acidic residues" evidence="1">
    <location>
        <begin position="284"/>
        <end position="297"/>
    </location>
</feature>
<dbReference type="Proteomes" id="UP000038009">
    <property type="component" value="Unassembled WGS sequence"/>
</dbReference>
<dbReference type="SUPFAM" id="SSF47473">
    <property type="entry name" value="EF-hand"/>
    <property type="match status" value="1"/>
</dbReference>
<evidence type="ECO:0008006" key="4">
    <source>
        <dbReference type="Google" id="ProtNLM"/>
    </source>
</evidence>
<keyword evidence="3" id="KW-1185">Reference proteome</keyword>
<dbReference type="EMBL" id="LJSK01000143">
    <property type="protein sequence ID" value="KPI86199.1"/>
    <property type="molecule type" value="Genomic_DNA"/>
</dbReference>
<feature type="compositionally biased region" description="Pro residues" evidence="1">
    <location>
        <begin position="370"/>
        <end position="379"/>
    </location>
</feature>
<feature type="compositionally biased region" description="Basic residues" evidence="1">
    <location>
        <begin position="197"/>
        <end position="210"/>
    </location>
</feature>
<feature type="compositionally biased region" description="Basic and acidic residues" evidence="1">
    <location>
        <begin position="250"/>
        <end position="271"/>
    </location>
</feature>
<evidence type="ECO:0000313" key="3">
    <source>
        <dbReference type="Proteomes" id="UP000038009"/>
    </source>
</evidence>
<evidence type="ECO:0000313" key="2">
    <source>
        <dbReference type="EMBL" id="KPI86199.1"/>
    </source>
</evidence>
<gene>
    <name evidence="2" type="ORF">ABL78_4752</name>
</gene>
<feature type="compositionally biased region" description="Basic and acidic residues" evidence="1">
    <location>
        <begin position="402"/>
        <end position="425"/>
    </location>
</feature>
<feature type="region of interest" description="Disordered" evidence="1">
    <location>
        <begin position="328"/>
        <end position="501"/>
    </location>
</feature>
<comment type="caution">
    <text evidence="2">The sequence shown here is derived from an EMBL/GenBank/DDBJ whole genome shotgun (WGS) entry which is preliminary data.</text>
</comment>